<dbReference type="PANTHER" id="PTHR12697:SF39">
    <property type="entry name" value="SLR1687 PROTEIN"/>
    <property type="match status" value="1"/>
</dbReference>
<accession>A0A6H1TXW2</accession>
<gene>
    <name evidence="3" type="ORF">HCG48_13215</name>
</gene>
<protein>
    <submittedName>
        <fullName evidence="3">HEAT repeat domain-containing protein</fullName>
    </submittedName>
</protein>
<dbReference type="InterPro" id="IPR011989">
    <property type="entry name" value="ARM-like"/>
</dbReference>
<dbReference type="KEGG" id="oxy:HCG48_13215"/>
<dbReference type="InterPro" id="IPR004155">
    <property type="entry name" value="PBS_lyase_HEAT"/>
</dbReference>
<dbReference type="EMBL" id="CP051167">
    <property type="protein sequence ID" value="QIZ71421.1"/>
    <property type="molecule type" value="Genomic_DNA"/>
</dbReference>
<evidence type="ECO:0000313" key="3">
    <source>
        <dbReference type="EMBL" id="QIZ71421.1"/>
    </source>
</evidence>
<dbReference type="Gene3D" id="1.25.10.10">
    <property type="entry name" value="Leucine-rich Repeat Variant"/>
    <property type="match status" value="1"/>
</dbReference>
<dbReference type="RefSeq" id="WP_168569574.1">
    <property type="nucleotide sequence ID" value="NZ_CP051167.1"/>
</dbReference>
<organism evidence="3 4">
    <name type="scientific">Oxynema aestuarii AP17</name>
    <dbReference type="NCBI Taxonomy" id="2064643"/>
    <lineage>
        <taxon>Bacteria</taxon>
        <taxon>Bacillati</taxon>
        <taxon>Cyanobacteriota</taxon>
        <taxon>Cyanophyceae</taxon>
        <taxon>Oscillatoriophycideae</taxon>
        <taxon>Oscillatoriales</taxon>
        <taxon>Oscillatoriaceae</taxon>
        <taxon>Oxynema</taxon>
        <taxon>Oxynema aestuarii</taxon>
    </lineage>
</organism>
<name>A0A6H1TXW2_9CYAN</name>
<evidence type="ECO:0000256" key="2">
    <source>
        <dbReference type="ARBA" id="ARBA00022738"/>
    </source>
</evidence>
<keyword evidence="2" id="KW-0605">Phycobilisome</keyword>
<dbReference type="AlphaFoldDB" id="A0A6H1TXW2"/>
<dbReference type="PANTHER" id="PTHR12697">
    <property type="entry name" value="PBS LYASE HEAT-LIKE PROTEIN"/>
    <property type="match status" value="1"/>
</dbReference>
<keyword evidence="4" id="KW-1185">Reference proteome</keyword>
<dbReference type="GO" id="GO:0016491">
    <property type="term" value="F:oxidoreductase activity"/>
    <property type="evidence" value="ECO:0007669"/>
    <property type="project" value="TreeGrafter"/>
</dbReference>
<dbReference type="InterPro" id="IPR016024">
    <property type="entry name" value="ARM-type_fold"/>
</dbReference>
<dbReference type="SMART" id="SM00567">
    <property type="entry name" value="EZ_HEAT"/>
    <property type="match status" value="5"/>
</dbReference>
<dbReference type="SUPFAM" id="SSF48371">
    <property type="entry name" value="ARM repeat"/>
    <property type="match status" value="1"/>
</dbReference>
<proteinExistence type="predicted"/>
<reference evidence="3 4" key="1">
    <citation type="submission" date="2020-04" db="EMBL/GenBank/DDBJ databases">
        <authorList>
            <person name="Basu S."/>
            <person name="Maruthanayagam V."/>
            <person name="Chakraborty S."/>
            <person name="Pramanik A."/>
            <person name="Mukherjee J."/>
            <person name="Brink B."/>
        </authorList>
    </citation>
    <scope>NUCLEOTIDE SEQUENCE [LARGE SCALE GENOMIC DNA]</scope>
    <source>
        <strain evidence="3 4">AP17</strain>
    </source>
</reference>
<evidence type="ECO:0000256" key="1">
    <source>
        <dbReference type="ARBA" id="ARBA00022549"/>
    </source>
</evidence>
<dbReference type="GO" id="GO:0030089">
    <property type="term" value="C:phycobilisome"/>
    <property type="evidence" value="ECO:0007669"/>
    <property type="project" value="UniProtKB-KW"/>
</dbReference>
<dbReference type="Proteomes" id="UP000500857">
    <property type="component" value="Chromosome"/>
</dbReference>
<evidence type="ECO:0000313" key="4">
    <source>
        <dbReference type="Proteomes" id="UP000500857"/>
    </source>
</evidence>
<sequence>MSITPESVKTLLQSEDLGDRIKGVNQLRQLDRATAFDLVQGAIGDRSPRIRYAAVSQMAHLGVENRELSLTVLRDRLLNDSEADVQSAAADALGALQLTEAFDELRHLYETTQEWLLKFSIVAALGELGDDRSFEILEDALKSDEELVKTAAISSLGELGDRRATPLLLPFATDPDWQIRHRLAQALGRLGGDEVRATLETLAEDEVDLVGQTARSYL</sequence>
<dbReference type="Pfam" id="PF13646">
    <property type="entry name" value="HEAT_2"/>
    <property type="match status" value="1"/>
</dbReference>
<dbReference type="NCBIfam" id="NF045915">
    <property type="entry name" value="PhycobilmeDegNblB"/>
    <property type="match status" value="1"/>
</dbReference>
<keyword evidence="1" id="KW-0042">Antenna complex</keyword>